<keyword evidence="2" id="KW-1003">Cell membrane</keyword>
<dbReference type="PROSITE" id="PS51257">
    <property type="entry name" value="PROKAR_LIPOPROTEIN"/>
    <property type="match status" value="1"/>
</dbReference>
<dbReference type="EMBL" id="CP001392">
    <property type="protein sequence ID" value="ACM34018.1"/>
    <property type="molecule type" value="Genomic_DNA"/>
</dbReference>
<evidence type="ECO:0000256" key="4">
    <source>
        <dbReference type="ARBA" id="ARBA00023136"/>
    </source>
</evidence>
<evidence type="ECO:0000256" key="2">
    <source>
        <dbReference type="ARBA" id="ARBA00022475"/>
    </source>
</evidence>
<keyword evidence="8" id="KW-1185">Reference proteome</keyword>
<evidence type="ECO:0000256" key="6">
    <source>
        <dbReference type="ARBA" id="ARBA00023288"/>
    </source>
</evidence>
<proteinExistence type="inferred from homology"/>
<dbReference type="KEGG" id="dia:Dtpsy_2583"/>
<comment type="similarity">
    <text evidence="1">Belongs to the EcnA/EcnB lipoprotein family.</text>
</comment>
<dbReference type="AlphaFoldDB" id="A0A9J9UBX9"/>
<evidence type="ECO:0000256" key="3">
    <source>
        <dbReference type="ARBA" id="ARBA00022729"/>
    </source>
</evidence>
<dbReference type="GeneID" id="84680666"/>
<dbReference type="Proteomes" id="UP000000450">
    <property type="component" value="Chromosome"/>
</dbReference>
<dbReference type="GO" id="GO:0016020">
    <property type="term" value="C:membrane"/>
    <property type="evidence" value="ECO:0007669"/>
    <property type="project" value="InterPro"/>
</dbReference>
<accession>A0A9J9UBX9</accession>
<dbReference type="InterPro" id="IPR012556">
    <property type="entry name" value="Entericidin"/>
</dbReference>
<keyword evidence="4" id="KW-0472">Membrane</keyword>
<dbReference type="RefSeq" id="WP_011806351.1">
    <property type="nucleotide sequence ID" value="NC_011992.1"/>
</dbReference>
<evidence type="ECO:0000313" key="7">
    <source>
        <dbReference type="EMBL" id="ACM34018.1"/>
    </source>
</evidence>
<reference evidence="7 8" key="1">
    <citation type="journal article" date="2010" name="J. Bacteriol.">
        <title>Completed genome sequence of the anaerobic iron-oxidizing bacterium Acidovorax ebreus strain TPSY.</title>
        <authorList>
            <person name="Byrne-Bailey K.G."/>
            <person name="Weber K.A."/>
            <person name="Chair A.H."/>
            <person name="Bose S."/>
            <person name="Knox T."/>
            <person name="Spanbauer T.L."/>
            <person name="Chertkov O."/>
            <person name="Coates J.D."/>
        </authorList>
    </citation>
    <scope>NUCLEOTIDE SEQUENCE [LARGE SCALE GENOMIC DNA]</scope>
    <source>
        <strain evidence="7 8">TPSY</strain>
    </source>
</reference>
<name>A0A9J9UBX9_ACIET</name>
<organism evidence="7 8">
    <name type="scientific">Acidovorax ebreus (strain TPSY)</name>
    <name type="common">Diaphorobacter sp. (strain TPSY)</name>
    <dbReference type="NCBI Taxonomy" id="535289"/>
    <lineage>
        <taxon>Bacteria</taxon>
        <taxon>Pseudomonadati</taxon>
        <taxon>Pseudomonadota</taxon>
        <taxon>Betaproteobacteria</taxon>
        <taxon>Burkholderiales</taxon>
        <taxon>Comamonadaceae</taxon>
        <taxon>Diaphorobacter</taxon>
    </lineage>
</organism>
<keyword evidence="6" id="KW-0449">Lipoprotein</keyword>
<dbReference type="Pfam" id="PF08085">
    <property type="entry name" value="Entericidin"/>
    <property type="match status" value="1"/>
</dbReference>
<evidence type="ECO:0000256" key="5">
    <source>
        <dbReference type="ARBA" id="ARBA00023139"/>
    </source>
</evidence>
<evidence type="ECO:0000313" key="8">
    <source>
        <dbReference type="Proteomes" id="UP000000450"/>
    </source>
</evidence>
<keyword evidence="5" id="KW-0564">Palmitate</keyword>
<sequence>MNKSLAALLALAFVLAGCNTVKGMGQDVQRAGSAIERAAK</sequence>
<dbReference type="GO" id="GO:0009636">
    <property type="term" value="P:response to toxic substance"/>
    <property type="evidence" value="ECO:0007669"/>
    <property type="project" value="InterPro"/>
</dbReference>
<keyword evidence="3" id="KW-0732">Signal</keyword>
<evidence type="ECO:0000256" key="1">
    <source>
        <dbReference type="ARBA" id="ARBA00010296"/>
    </source>
</evidence>
<protein>
    <submittedName>
        <fullName evidence="7">Entericidin EcnAB</fullName>
    </submittedName>
</protein>
<gene>
    <name evidence="7" type="ordered locus">Dtpsy_2583</name>
</gene>